<dbReference type="AlphaFoldDB" id="A0AAD9USP5"/>
<sequence length="95" mass="9019">MKIVSLNSIVIFVSIMVLISLSNTPPVDSGPAATAACILACCGTACASASTVCLPLGAVTGPFGIIAAAGCFLAAGGGCAACTSSCLAIVSLPTP</sequence>
<evidence type="ECO:0000313" key="3">
    <source>
        <dbReference type="Proteomes" id="UP001249851"/>
    </source>
</evidence>
<name>A0AAD9USP5_ACRCE</name>
<protein>
    <submittedName>
        <fullName evidence="2">Uncharacterized protein</fullName>
    </submittedName>
</protein>
<proteinExistence type="predicted"/>
<dbReference type="Proteomes" id="UP001249851">
    <property type="component" value="Unassembled WGS sequence"/>
</dbReference>
<keyword evidence="1" id="KW-0812">Transmembrane</keyword>
<gene>
    <name evidence="2" type="ORF">P5673_031610</name>
</gene>
<dbReference type="EMBL" id="JARQWQ010000151">
    <property type="protein sequence ID" value="KAK2548282.1"/>
    <property type="molecule type" value="Genomic_DNA"/>
</dbReference>
<reference evidence="2" key="2">
    <citation type="journal article" date="2023" name="Science">
        <title>Genomic signatures of disease resistance in endangered staghorn corals.</title>
        <authorList>
            <person name="Vollmer S.V."/>
            <person name="Selwyn J.D."/>
            <person name="Despard B.A."/>
            <person name="Roesel C.L."/>
        </authorList>
    </citation>
    <scope>NUCLEOTIDE SEQUENCE</scope>
    <source>
        <strain evidence="2">K2</strain>
    </source>
</reference>
<feature type="transmembrane region" description="Helical" evidence="1">
    <location>
        <begin position="6"/>
        <end position="24"/>
    </location>
</feature>
<feature type="transmembrane region" description="Helical" evidence="1">
    <location>
        <begin position="63"/>
        <end position="90"/>
    </location>
</feature>
<reference evidence="2" key="1">
    <citation type="journal article" date="2023" name="G3 (Bethesda)">
        <title>Whole genome assembly and annotation of the endangered Caribbean coral Acropora cervicornis.</title>
        <authorList>
            <person name="Selwyn J.D."/>
            <person name="Vollmer S.V."/>
        </authorList>
    </citation>
    <scope>NUCLEOTIDE SEQUENCE</scope>
    <source>
        <strain evidence="2">K2</strain>
    </source>
</reference>
<keyword evidence="1" id="KW-0472">Membrane</keyword>
<comment type="caution">
    <text evidence="2">The sequence shown here is derived from an EMBL/GenBank/DDBJ whole genome shotgun (WGS) entry which is preliminary data.</text>
</comment>
<accession>A0AAD9USP5</accession>
<feature type="transmembrane region" description="Helical" evidence="1">
    <location>
        <begin position="36"/>
        <end position="57"/>
    </location>
</feature>
<organism evidence="2 3">
    <name type="scientific">Acropora cervicornis</name>
    <name type="common">Staghorn coral</name>
    <dbReference type="NCBI Taxonomy" id="6130"/>
    <lineage>
        <taxon>Eukaryota</taxon>
        <taxon>Metazoa</taxon>
        <taxon>Cnidaria</taxon>
        <taxon>Anthozoa</taxon>
        <taxon>Hexacorallia</taxon>
        <taxon>Scleractinia</taxon>
        <taxon>Astrocoeniina</taxon>
        <taxon>Acroporidae</taxon>
        <taxon>Acropora</taxon>
    </lineage>
</organism>
<evidence type="ECO:0000313" key="2">
    <source>
        <dbReference type="EMBL" id="KAK2548282.1"/>
    </source>
</evidence>
<keyword evidence="3" id="KW-1185">Reference proteome</keyword>
<evidence type="ECO:0000256" key="1">
    <source>
        <dbReference type="SAM" id="Phobius"/>
    </source>
</evidence>
<keyword evidence="1" id="KW-1133">Transmembrane helix</keyword>